<dbReference type="KEGG" id="clx:CLAN_1614"/>
<dbReference type="Pfam" id="PF13508">
    <property type="entry name" value="Acetyltransf_7"/>
    <property type="match status" value="1"/>
</dbReference>
<dbReference type="CDD" id="cd04301">
    <property type="entry name" value="NAT_SF"/>
    <property type="match status" value="1"/>
</dbReference>
<dbReference type="Gene3D" id="3.40.630.30">
    <property type="match status" value="1"/>
</dbReference>
<dbReference type="Proteomes" id="UP000202031">
    <property type="component" value="Chromosome"/>
</dbReference>
<dbReference type="RefSeq" id="WP_086243341.1">
    <property type="nucleotide sequence ID" value="NZ_CP015578.1"/>
</dbReference>
<protein>
    <submittedName>
        <fullName evidence="2">Acetyltransferase</fullName>
    </submittedName>
</protein>
<dbReference type="AlphaFoldDB" id="A0A1X9SPZ1"/>
<gene>
    <name evidence="2" type="ORF">CLAN_1614</name>
</gene>
<evidence type="ECO:0000313" key="3">
    <source>
        <dbReference type="Proteomes" id="UP000202031"/>
    </source>
</evidence>
<dbReference type="GeneID" id="46922075"/>
<evidence type="ECO:0000259" key="1">
    <source>
        <dbReference type="PROSITE" id="PS51186"/>
    </source>
</evidence>
<dbReference type="PROSITE" id="PS51186">
    <property type="entry name" value="GNAT"/>
    <property type="match status" value="1"/>
</dbReference>
<dbReference type="SUPFAM" id="SSF55729">
    <property type="entry name" value="Acyl-CoA N-acyltransferases (Nat)"/>
    <property type="match status" value="1"/>
</dbReference>
<accession>A0A1X9SPZ1</accession>
<dbReference type="InterPro" id="IPR000182">
    <property type="entry name" value="GNAT_dom"/>
</dbReference>
<organism evidence="2 3">
    <name type="scientific">Campylobacter lanienae NCTC 13004</name>
    <dbReference type="NCBI Taxonomy" id="1031753"/>
    <lineage>
        <taxon>Bacteria</taxon>
        <taxon>Pseudomonadati</taxon>
        <taxon>Campylobacterota</taxon>
        <taxon>Epsilonproteobacteria</taxon>
        <taxon>Campylobacterales</taxon>
        <taxon>Campylobacteraceae</taxon>
        <taxon>Campylobacter</taxon>
    </lineage>
</organism>
<dbReference type="EMBL" id="CP015578">
    <property type="protein sequence ID" value="ARQ98322.1"/>
    <property type="molecule type" value="Genomic_DNA"/>
</dbReference>
<name>A0A1X9SPZ1_9BACT</name>
<sequence>MSLDCRLVDVNSDIFIDILRLNSEVFPSNELVAPINLSNNIYANDENLSIFSFYNDNEFVGYAAIYSYENISYLAFLAVCVKYQGRGFGGLILEILKSNFSQIVLEIESLDPKATDYLQRVKRSKFYNNHGFKDSGYKISYCKMTYSIYSNFEFDSKQFIDMFNLFKSKNYFDFKFE</sequence>
<reference evidence="3" key="1">
    <citation type="journal article" date="2017" name="Genome Biol. Evol.">
        <title>Comparative Genomic Analysis Identifies a Campylobacter Clade Deficient in Selenium Metabolism.</title>
        <authorList>
            <person name="Miller W.G."/>
            <person name="Yee E."/>
            <person name="Lopes B.S."/>
            <person name="Chapman M.H."/>
            <person name="Huynh S."/>
            <person name="Bono J.L."/>
            <person name="Parker C.T."/>
            <person name="Strachan N.J.C."/>
            <person name="Forbes K.J."/>
        </authorList>
    </citation>
    <scope>NUCLEOTIDE SEQUENCE [LARGE SCALE GENOMIC DNA]</scope>
    <source>
        <strain evidence="3">NCTC 13004</strain>
    </source>
</reference>
<keyword evidence="2" id="KW-0808">Transferase</keyword>
<dbReference type="InterPro" id="IPR016181">
    <property type="entry name" value="Acyl_CoA_acyltransferase"/>
</dbReference>
<dbReference type="GO" id="GO:0016747">
    <property type="term" value="F:acyltransferase activity, transferring groups other than amino-acyl groups"/>
    <property type="evidence" value="ECO:0007669"/>
    <property type="project" value="InterPro"/>
</dbReference>
<evidence type="ECO:0000313" key="2">
    <source>
        <dbReference type="EMBL" id="ARQ98322.1"/>
    </source>
</evidence>
<feature type="domain" description="N-acetyltransferase" evidence="1">
    <location>
        <begin position="5"/>
        <end position="149"/>
    </location>
</feature>
<proteinExistence type="predicted"/>
<reference evidence="3" key="2">
    <citation type="journal article" date="2017" name="Genome Biol. Evol.">
        <title>Comparative genomic analysis identifies a Campylobacter clade deficient in selenium metabolism.</title>
        <authorList>
            <person name="Miller W.G."/>
            <person name="Yee E."/>
            <person name="Lopes B.S."/>
            <person name="Chapman M.H."/>
            <person name="Huynh S."/>
            <person name="Bono J.L."/>
            <person name="Parker C.T."/>
            <person name="Strachan N.J.C."/>
            <person name="Forbes K.J."/>
        </authorList>
    </citation>
    <scope>NUCLEOTIDE SEQUENCE [LARGE SCALE GENOMIC DNA]</scope>
    <source>
        <strain evidence="3">NCTC 13004</strain>
    </source>
</reference>